<evidence type="ECO:0000313" key="3">
    <source>
        <dbReference type="Proteomes" id="UP000198623"/>
    </source>
</evidence>
<dbReference type="Proteomes" id="UP000198623">
    <property type="component" value="Unassembled WGS sequence"/>
</dbReference>
<dbReference type="AlphaFoldDB" id="A0A1I2SLT0"/>
<gene>
    <name evidence="2" type="ORF">SAMN05216175_1083</name>
</gene>
<dbReference type="STRING" id="1045558.SAMN05216175_1083"/>
<keyword evidence="3" id="KW-1185">Reference proteome</keyword>
<evidence type="ECO:0000259" key="1">
    <source>
        <dbReference type="Pfam" id="PF08937"/>
    </source>
</evidence>
<sequence length="197" mass="23387">MSQRHKVFVSYHHANDQAYRDQFERMFVYHHDIMVSHSVRIGDINEHMQVDRIRQIIRDKYLRDSTVTVVLIGSETWKRKHVDWEIGASLRHTQYSPRSGLIGILLPSYQPPKQGLMQSTGFFNTTNNPDRKYYEKTIPPRLVNNALGDFAKIYDWSSNPNEVQKWIHEAFLTRTKVIPDNSFPNFVNNRSRVEWQR</sequence>
<accession>A0A1I2SLT0</accession>
<organism evidence="2 3">
    <name type="scientific">Neptunomonas qingdaonensis</name>
    <dbReference type="NCBI Taxonomy" id="1045558"/>
    <lineage>
        <taxon>Bacteria</taxon>
        <taxon>Pseudomonadati</taxon>
        <taxon>Pseudomonadota</taxon>
        <taxon>Gammaproteobacteria</taxon>
        <taxon>Oceanospirillales</taxon>
        <taxon>Oceanospirillaceae</taxon>
        <taxon>Neptunomonas</taxon>
    </lineage>
</organism>
<reference evidence="3" key="1">
    <citation type="submission" date="2016-10" db="EMBL/GenBank/DDBJ databases">
        <authorList>
            <person name="Varghese N."/>
            <person name="Submissions S."/>
        </authorList>
    </citation>
    <scope>NUCLEOTIDE SEQUENCE [LARGE SCALE GENOMIC DNA]</scope>
    <source>
        <strain evidence="3">CGMCC 1.10971</strain>
    </source>
</reference>
<dbReference type="Pfam" id="PF08937">
    <property type="entry name" value="ThsB_TIR"/>
    <property type="match status" value="1"/>
</dbReference>
<dbReference type="RefSeq" id="WP_090728402.1">
    <property type="nucleotide sequence ID" value="NZ_FOOU01000008.1"/>
</dbReference>
<evidence type="ECO:0000313" key="2">
    <source>
        <dbReference type="EMBL" id="SFG51857.1"/>
    </source>
</evidence>
<dbReference type="InterPro" id="IPR015032">
    <property type="entry name" value="ThsB__TIR-like_domain"/>
</dbReference>
<protein>
    <submittedName>
        <fullName evidence="2">MTH538 TIR-like domain</fullName>
    </submittedName>
</protein>
<dbReference type="EMBL" id="FOOU01000008">
    <property type="protein sequence ID" value="SFG51857.1"/>
    <property type="molecule type" value="Genomic_DNA"/>
</dbReference>
<dbReference type="OrthoDB" id="9811746at2"/>
<proteinExistence type="predicted"/>
<feature type="domain" description="Thoeris protein ThsB TIR-like" evidence="1">
    <location>
        <begin position="8"/>
        <end position="108"/>
    </location>
</feature>
<name>A0A1I2SLT0_9GAMM</name>